<keyword evidence="1" id="KW-0677">Repeat</keyword>
<dbReference type="Gene3D" id="1.25.40.10">
    <property type="entry name" value="Tetratricopeptide repeat domain"/>
    <property type="match status" value="1"/>
</dbReference>
<evidence type="ECO:0000313" key="4">
    <source>
        <dbReference type="EMBL" id="CDY39727.1"/>
    </source>
</evidence>
<dbReference type="EMBL" id="HG994358">
    <property type="protein sequence ID" value="CAF2274934.1"/>
    <property type="molecule type" value="Genomic_DNA"/>
</dbReference>
<evidence type="ECO:0000256" key="2">
    <source>
        <dbReference type="PROSITE-ProRule" id="PRU00708"/>
    </source>
</evidence>
<name>A0A078HPE6_BRANA</name>
<keyword evidence="5" id="KW-1185">Reference proteome</keyword>
<dbReference type="InterPro" id="IPR002885">
    <property type="entry name" value="PPR_rpt"/>
</dbReference>
<reference evidence="4" key="2">
    <citation type="submission" date="2014-06" db="EMBL/GenBank/DDBJ databases">
        <authorList>
            <person name="Genoscope - CEA"/>
        </authorList>
    </citation>
    <scope>NUCLEOTIDE SEQUENCE</scope>
</reference>
<evidence type="ECO:0000313" key="3">
    <source>
        <dbReference type="EMBL" id="CAF2274934.1"/>
    </source>
</evidence>
<protein>
    <submittedName>
        <fullName evidence="3">(rape) hypothetical protein</fullName>
    </submittedName>
    <submittedName>
        <fullName evidence="4">BnaA04g11260D protein</fullName>
    </submittedName>
</protein>
<reference evidence="3" key="3">
    <citation type="submission" date="2021-01" db="EMBL/GenBank/DDBJ databases">
        <authorList>
            <consortium name="Genoscope - CEA"/>
            <person name="William W."/>
        </authorList>
    </citation>
    <scope>NUCLEOTIDE SEQUENCE</scope>
</reference>
<dbReference type="PaxDb" id="3708-A0A078HPE6"/>
<feature type="repeat" description="PPR" evidence="2">
    <location>
        <begin position="71"/>
        <end position="101"/>
    </location>
</feature>
<dbReference type="STRING" id="3708.A0A078HPE6"/>
<dbReference type="NCBIfam" id="TIGR00756">
    <property type="entry name" value="PPR"/>
    <property type="match status" value="1"/>
</dbReference>
<accession>A0A078HPE6</accession>
<evidence type="ECO:0000256" key="1">
    <source>
        <dbReference type="ARBA" id="ARBA00022737"/>
    </source>
</evidence>
<dbReference type="AlphaFoldDB" id="A0A078HPE6"/>
<evidence type="ECO:0000313" key="5">
    <source>
        <dbReference type="Proteomes" id="UP000028999"/>
    </source>
</evidence>
<proteinExistence type="predicted"/>
<gene>
    <name evidence="4" type="primary">BnaA04g11260D</name>
    <name evidence="3" type="ORF">DARMORV10_A04P14750.1</name>
    <name evidence="4" type="ORF">GSBRNA2T00068504001</name>
</gene>
<dbReference type="Gramene" id="CDY39727">
    <property type="protein sequence ID" value="CDY39727"/>
    <property type="gene ID" value="GSBRNA2T00068504001"/>
</dbReference>
<organism evidence="4 5">
    <name type="scientific">Brassica napus</name>
    <name type="common">Rape</name>
    <dbReference type="NCBI Taxonomy" id="3708"/>
    <lineage>
        <taxon>Eukaryota</taxon>
        <taxon>Viridiplantae</taxon>
        <taxon>Streptophyta</taxon>
        <taxon>Embryophyta</taxon>
        <taxon>Tracheophyta</taxon>
        <taxon>Spermatophyta</taxon>
        <taxon>Magnoliopsida</taxon>
        <taxon>eudicotyledons</taxon>
        <taxon>Gunneridae</taxon>
        <taxon>Pentapetalae</taxon>
        <taxon>rosids</taxon>
        <taxon>malvids</taxon>
        <taxon>Brassicales</taxon>
        <taxon>Brassicaceae</taxon>
        <taxon>Brassiceae</taxon>
        <taxon>Brassica</taxon>
    </lineage>
</organism>
<dbReference type="EMBL" id="LK032456">
    <property type="protein sequence ID" value="CDY39727.1"/>
    <property type="molecule type" value="Genomic_DNA"/>
</dbReference>
<dbReference type="InterPro" id="IPR011990">
    <property type="entry name" value="TPR-like_helical_dom_sf"/>
</dbReference>
<dbReference type="Proteomes" id="UP001295469">
    <property type="component" value="Chromosome A04"/>
</dbReference>
<dbReference type="Pfam" id="PF01535">
    <property type="entry name" value="PPR"/>
    <property type="match status" value="2"/>
</dbReference>
<dbReference type="SMR" id="A0A078HPE6"/>
<sequence length="128" mass="14505">MILCIVNCIGFSRVGNFICHCYRESRGSIIKKEEESVDGGDVHYSNLDRRVVKRWRSDLYSKVLASGIVPDEVLFVVLVDGLSKKGRFVKASKMLEELKKRDDATLTVLTYTTVIGGHYREGNLDKTF</sequence>
<dbReference type="Proteomes" id="UP000028999">
    <property type="component" value="Unassembled WGS sequence"/>
</dbReference>
<reference evidence="4 5" key="1">
    <citation type="journal article" date="2014" name="Science">
        <title>Plant genetics. Early allopolyploid evolution in the post-Neolithic Brassica napus oilseed genome.</title>
        <authorList>
            <person name="Chalhoub B."/>
            <person name="Denoeud F."/>
            <person name="Liu S."/>
            <person name="Parkin I.A."/>
            <person name="Tang H."/>
            <person name="Wang X."/>
            <person name="Chiquet J."/>
            <person name="Belcram H."/>
            <person name="Tong C."/>
            <person name="Samans B."/>
            <person name="Correa M."/>
            <person name="Da Silva C."/>
            <person name="Just J."/>
            <person name="Falentin C."/>
            <person name="Koh C.S."/>
            <person name="Le Clainche I."/>
            <person name="Bernard M."/>
            <person name="Bento P."/>
            <person name="Noel B."/>
            <person name="Labadie K."/>
            <person name="Alberti A."/>
            <person name="Charles M."/>
            <person name="Arnaud D."/>
            <person name="Guo H."/>
            <person name="Daviaud C."/>
            <person name="Alamery S."/>
            <person name="Jabbari K."/>
            <person name="Zhao M."/>
            <person name="Edger P.P."/>
            <person name="Chelaifa H."/>
            <person name="Tack D."/>
            <person name="Lassalle G."/>
            <person name="Mestiri I."/>
            <person name="Schnel N."/>
            <person name="Le Paslier M.C."/>
            <person name="Fan G."/>
            <person name="Renault V."/>
            <person name="Bayer P.E."/>
            <person name="Golicz A.A."/>
            <person name="Manoli S."/>
            <person name="Lee T.H."/>
            <person name="Thi V.H."/>
            <person name="Chalabi S."/>
            <person name="Hu Q."/>
            <person name="Fan C."/>
            <person name="Tollenaere R."/>
            <person name="Lu Y."/>
            <person name="Battail C."/>
            <person name="Shen J."/>
            <person name="Sidebottom C.H."/>
            <person name="Wang X."/>
            <person name="Canaguier A."/>
            <person name="Chauveau A."/>
            <person name="Berard A."/>
            <person name="Deniot G."/>
            <person name="Guan M."/>
            <person name="Liu Z."/>
            <person name="Sun F."/>
            <person name="Lim Y.P."/>
            <person name="Lyons E."/>
            <person name="Town C.D."/>
            <person name="Bancroft I."/>
            <person name="Wang X."/>
            <person name="Meng J."/>
            <person name="Ma J."/>
            <person name="Pires J.C."/>
            <person name="King G.J."/>
            <person name="Brunel D."/>
            <person name="Delourme R."/>
            <person name="Renard M."/>
            <person name="Aury J.M."/>
            <person name="Adams K.L."/>
            <person name="Batley J."/>
            <person name="Snowdon R.J."/>
            <person name="Tost J."/>
            <person name="Edwards D."/>
            <person name="Zhou Y."/>
            <person name="Hua W."/>
            <person name="Sharpe A.G."/>
            <person name="Paterson A.H."/>
            <person name="Guan C."/>
            <person name="Wincker P."/>
        </authorList>
    </citation>
    <scope>NUCLEOTIDE SEQUENCE [LARGE SCALE GENOMIC DNA]</scope>
    <source>
        <strain evidence="5">cv. Darmor-bzh</strain>
    </source>
</reference>
<dbReference type="PROSITE" id="PS51375">
    <property type="entry name" value="PPR"/>
    <property type="match status" value="1"/>
</dbReference>